<gene>
    <name evidence="1" type="ORF">OZSIB_1982</name>
</gene>
<proteinExistence type="predicted"/>
<name>A0A367ZIJ7_9BACT</name>
<dbReference type="Proteomes" id="UP000252355">
    <property type="component" value="Unassembled WGS sequence"/>
</dbReference>
<evidence type="ECO:0000313" key="2">
    <source>
        <dbReference type="Proteomes" id="UP000252355"/>
    </source>
</evidence>
<sequence>MPAWQVGDAWVVEARYRNLARGEDAWLPPIRWRFHVRSAREVDGEPCFLVHVVPLGRPDLKVQAVLWLAQRDLRPVRVIDVFPLRGVATARRREFDPQRLTPLFPEGALIPYALPLFPLAAPARTTGPTVVVGEKSVAVASTTFVDRVSQTWSRTPRGFIVDLDDGQPGGSIRQEWRKGLPWAVWQIGRAMEVRLVEPAPEEERR</sequence>
<dbReference type="AlphaFoldDB" id="A0A367ZIJ7"/>
<dbReference type="EMBL" id="QOQW01000030">
    <property type="protein sequence ID" value="RCK77944.1"/>
    <property type="molecule type" value="Genomic_DNA"/>
</dbReference>
<organism evidence="1 2">
    <name type="scientific">Candidatus Ozemobacter sibiricus</name>
    <dbReference type="NCBI Taxonomy" id="2268124"/>
    <lineage>
        <taxon>Bacteria</taxon>
        <taxon>Candidatus Ozemobacteria</taxon>
        <taxon>Candidatus Ozemobacterales</taxon>
        <taxon>Candidatus Ozemobacteraceae</taxon>
        <taxon>Candidatus Ozemobacter</taxon>
    </lineage>
</organism>
<comment type="caution">
    <text evidence="1">The sequence shown here is derived from an EMBL/GenBank/DDBJ whole genome shotgun (WGS) entry which is preliminary data.</text>
</comment>
<protein>
    <submittedName>
        <fullName evidence="1">Uncharacterized protein</fullName>
    </submittedName>
</protein>
<evidence type="ECO:0000313" key="1">
    <source>
        <dbReference type="EMBL" id="RCK77944.1"/>
    </source>
</evidence>
<accession>A0A367ZIJ7</accession>
<reference evidence="1 2" key="1">
    <citation type="submission" date="2018-05" db="EMBL/GenBank/DDBJ databases">
        <title>A metagenomic window into the 2 km-deep terrestrial subsurface aquifer revealed taxonomically and functionally diverse microbial community comprising novel uncultured bacterial lineages.</title>
        <authorList>
            <person name="Kadnikov V.V."/>
            <person name="Mardanov A.V."/>
            <person name="Beletsky A.V."/>
            <person name="Banks D."/>
            <person name="Pimenov N.V."/>
            <person name="Frank Y.A."/>
            <person name="Karnachuk O.V."/>
            <person name="Ravin N.V."/>
        </authorList>
    </citation>
    <scope>NUCLEOTIDE SEQUENCE [LARGE SCALE GENOMIC DNA]</scope>
    <source>
        <strain evidence="1">BY5</strain>
    </source>
</reference>